<feature type="compositionally biased region" description="Basic residues" evidence="1">
    <location>
        <begin position="55"/>
        <end position="79"/>
    </location>
</feature>
<feature type="region of interest" description="Disordered" evidence="1">
    <location>
        <begin position="36"/>
        <end position="79"/>
    </location>
</feature>
<feature type="non-terminal residue" evidence="2">
    <location>
        <position position="79"/>
    </location>
</feature>
<feature type="compositionally biased region" description="Basic residues" evidence="1">
    <location>
        <begin position="36"/>
        <end position="46"/>
    </location>
</feature>
<name>A0A6J4M5S5_9ACTN</name>
<proteinExistence type="predicted"/>
<organism evidence="2">
    <name type="scientific">uncultured Frankineae bacterium</name>
    <dbReference type="NCBI Taxonomy" id="437475"/>
    <lineage>
        <taxon>Bacteria</taxon>
        <taxon>Bacillati</taxon>
        <taxon>Actinomycetota</taxon>
        <taxon>Actinomycetes</taxon>
        <taxon>Frankiales</taxon>
        <taxon>environmental samples</taxon>
    </lineage>
</organism>
<sequence>DRRPVAASWRVVPRCARRGPRAARLLARRAGLRRAQRLAGRGLRRHGPADSRGRGPPHRRARRRPGRLRSAVRRGRLRL</sequence>
<feature type="non-terminal residue" evidence="2">
    <location>
        <position position="1"/>
    </location>
</feature>
<dbReference type="EMBL" id="CADCUE010000210">
    <property type="protein sequence ID" value="CAA9349254.1"/>
    <property type="molecule type" value="Genomic_DNA"/>
</dbReference>
<protein>
    <submittedName>
        <fullName evidence="2">Uncharacterized protein</fullName>
    </submittedName>
</protein>
<accession>A0A6J4M5S5</accession>
<reference evidence="2" key="1">
    <citation type="submission" date="2020-02" db="EMBL/GenBank/DDBJ databases">
        <authorList>
            <person name="Meier V. D."/>
        </authorList>
    </citation>
    <scope>NUCLEOTIDE SEQUENCE</scope>
    <source>
        <strain evidence="2">AVDCRST_MAG16</strain>
    </source>
</reference>
<evidence type="ECO:0000313" key="2">
    <source>
        <dbReference type="EMBL" id="CAA9349254.1"/>
    </source>
</evidence>
<evidence type="ECO:0000256" key="1">
    <source>
        <dbReference type="SAM" id="MobiDB-lite"/>
    </source>
</evidence>
<gene>
    <name evidence="2" type="ORF">AVDCRST_MAG16-2241</name>
</gene>
<dbReference type="AlphaFoldDB" id="A0A6J4M5S5"/>